<name>A0AAD7VC27_9FUNG</name>
<dbReference type="InterPro" id="IPR016286">
    <property type="entry name" value="FUC_metazoa-typ"/>
</dbReference>
<comment type="function">
    <text evidence="1">Alpha-L-fucosidase is responsible for hydrolyzing the alpha-1,6-linked fucose joined to the reducing-end N-acetylglucosamine of the carbohydrate moieties of glycoproteins.</text>
</comment>
<keyword evidence="6" id="KW-0326">Glycosidase</keyword>
<evidence type="ECO:0000256" key="2">
    <source>
        <dbReference type="ARBA" id="ARBA00007951"/>
    </source>
</evidence>
<keyword evidence="9" id="KW-1185">Reference proteome</keyword>
<evidence type="ECO:0000256" key="3">
    <source>
        <dbReference type="ARBA" id="ARBA00012662"/>
    </source>
</evidence>
<protein>
    <recommendedName>
        <fullName evidence="3">alpha-L-fucosidase</fullName>
        <ecNumber evidence="3">3.2.1.51</ecNumber>
    </recommendedName>
</protein>
<evidence type="ECO:0000256" key="4">
    <source>
        <dbReference type="ARBA" id="ARBA00022729"/>
    </source>
</evidence>
<evidence type="ECO:0000256" key="1">
    <source>
        <dbReference type="ARBA" id="ARBA00004071"/>
    </source>
</evidence>
<dbReference type="GO" id="GO:0006004">
    <property type="term" value="P:fucose metabolic process"/>
    <property type="evidence" value="ECO:0007669"/>
    <property type="project" value="InterPro"/>
</dbReference>
<organism evidence="8 9">
    <name type="scientific">Lichtheimia ornata</name>
    <dbReference type="NCBI Taxonomy" id="688661"/>
    <lineage>
        <taxon>Eukaryota</taxon>
        <taxon>Fungi</taxon>
        <taxon>Fungi incertae sedis</taxon>
        <taxon>Mucoromycota</taxon>
        <taxon>Mucoromycotina</taxon>
        <taxon>Mucoromycetes</taxon>
        <taxon>Mucorales</taxon>
        <taxon>Lichtheimiaceae</taxon>
        <taxon>Lichtheimia</taxon>
    </lineage>
</organism>
<dbReference type="GO" id="GO:0016139">
    <property type="term" value="P:glycoside catabolic process"/>
    <property type="evidence" value="ECO:0007669"/>
    <property type="project" value="TreeGrafter"/>
</dbReference>
<feature type="domain" description="Glycoside hydrolase family 29 N-terminal" evidence="7">
    <location>
        <begin position="326"/>
        <end position="665"/>
    </location>
</feature>
<dbReference type="PRINTS" id="PR00741">
    <property type="entry name" value="GLHYDRLASE29"/>
</dbReference>
<dbReference type="EMBL" id="JARTCD010000008">
    <property type="protein sequence ID" value="KAJ8661451.1"/>
    <property type="molecule type" value="Genomic_DNA"/>
</dbReference>
<dbReference type="EC" id="3.2.1.51" evidence="3"/>
<dbReference type="Proteomes" id="UP001234581">
    <property type="component" value="Unassembled WGS sequence"/>
</dbReference>
<evidence type="ECO:0000313" key="8">
    <source>
        <dbReference type="EMBL" id="KAJ8661451.1"/>
    </source>
</evidence>
<evidence type="ECO:0000259" key="7">
    <source>
        <dbReference type="Pfam" id="PF01120"/>
    </source>
</evidence>
<dbReference type="GO" id="GO:0004560">
    <property type="term" value="F:alpha-L-fucosidase activity"/>
    <property type="evidence" value="ECO:0007669"/>
    <property type="project" value="UniProtKB-EC"/>
</dbReference>
<dbReference type="InterPro" id="IPR000933">
    <property type="entry name" value="Glyco_hydro_29"/>
</dbReference>
<evidence type="ECO:0000256" key="6">
    <source>
        <dbReference type="ARBA" id="ARBA00023295"/>
    </source>
</evidence>
<dbReference type="SMART" id="SM00812">
    <property type="entry name" value="Alpha_L_fucos"/>
    <property type="match status" value="1"/>
</dbReference>
<reference evidence="8 9" key="1">
    <citation type="submission" date="2023-03" db="EMBL/GenBank/DDBJ databases">
        <title>Genome sequence of Lichtheimia ornata CBS 291.66.</title>
        <authorList>
            <person name="Mohabir J.T."/>
            <person name="Shea T.P."/>
            <person name="Kurbessoian T."/>
            <person name="Berby B."/>
            <person name="Fontaine J."/>
            <person name="Livny J."/>
            <person name="Gnirke A."/>
            <person name="Stajich J.E."/>
            <person name="Cuomo C.A."/>
        </authorList>
    </citation>
    <scope>NUCLEOTIDE SEQUENCE [LARGE SCALE GENOMIC DNA]</scope>
    <source>
        <strain evidence="8">CBS 291.66</strain>
    </source>
</reference>
<comment type="similarity">
    <text evidence="2">Belongs to the glycosyl hydrolase 29 family.</text>
</comment>
<dbReference type="RefSeq" id="XP_058346364.1">
    <property type="nucleotide sequence ID" value="XM_058482797.1"/>
</dbReference>
<dbReference type="PANTHER" id="PTHR10030:SF37">
    <property type="entry name" value="ALPHA-L-FUCOSIDASE-RELATED"/>
    <property type="match status" value="1"/>
</dbReference>
<sequence>MKLSFPLLPSFNHNPKGKTTAISLVFAILFVTTTTNAITTTKDNDAIITYNIQDQLNHRAFGIRDEDGADFDGQGHYFLQKNTSSTMSIDAISFKSFIGDSKDNMVAKGQTLALDDDADNNNNNTALGALYLLTSASFGPTTPSKVRVLYKDNTHSDVRISVPDWQAQHLHQLRYLKQRFPISASDTRDGALYALPVFVDPRKSVRSITLPADDHLHVFAMTGYRSSSSSSSNLKVFAARSAGWASNNQAIVEVLVHNISPKYQGPVDISINDHEKSATLKQLAPGHMTTVRGVITTTTSSKMDVTIALGDCCQETFTLDFGSPSQVNQHQAPEWLQNAKFGIFIHWGLYSVPAWAPVGKEYSEWYWWQMNHENDPTYAYHNKTYGADFAYDDFINSTQLASHLDPRAWLDLVDAAHARYFVFTTKHHDGFALWDTKVTDRSFVKMGPKRDIVKDLMTTAASSYPHLKRGLYFSLPEWYHPQYKDDSLGWHGPPMNPYTQKEIPYTGYRKIDDFVHELQVPQAKELLQQHQPDIFWCDIGGIHDSLEWQKEYFSAAASRGQQVAVNDRCGDGSASDFTTVEYKTVDTAPDRFWEATRGIDPYSFGYNQATPKDKYATTEELIKELITTVARGGNFLLNMGPDASGKVLEPMNTRLREMGEWLDRYEAQEAIFNTTTFWAAPDGVDDMDDGHRLYFTVADTAFYIFTLEKPSTTTLVIDAPIPIHPTLGKVSCAGQQISWSLDDQGRLVLEISDHVINASQYAWIFKVTNPN</sequence>
<keyword evidence="4" id="KW-0732">Signal</keyword>
<dbReference type="GeneID" id="83210133"/>
<dbReference type="AlphaFoldDB" id="A0AAD7VC27"/>
<dbReference type="Gene3D" id="3.20.20.80">
    <property type="entry name" value="Glycosidases"/>
    <property type="match status" value="1"/>
</dbReference>
<comment type="caution">
    <text evidence="8">The sequence shown here is derived from an EMBL/GenBank/DDBJ whole genome shotgun (WGS) entry which is preliminary data.</text>
</comment>
<dbReference type="Pfam" id="PF01120">
    <property type="entry name" value="Alpha_L_fucos"/>
    <property type="match status" value="1"/>
</dbReference>
<proteinExistence type="inferred from homology"/>
<evidence type="ECO:0000256" key="5">
    <source>
        <dbReference type="ARBA" id="ARBA00022801"/>
    </source>
</evidence>
<keyword evidence="5" id="KW-0378">Hydrolase</keyword>
<accession>A0AAD7VC27</accession>
<dbReference type="InterPro" id="IPR057739">
    <property type="entry name" value="Glyco_hydro_29_N"/>
</dbReference>
<dbReference type="InterPro" id="IPR017853">
    <property type="entry name" value="GH"/>
</dbReference>
<dbReference type="PANTHER" id="PTHR10030">
    <property type="entry name" value="ALPHA-L-FUCOSIDASE"/>
    <property type="match status" value="1"/>
</dbReference>
<dbReference type="SUPFAM" id="SSF51445">
    <property type="entry name" value="(Trans)glycosidases"/>
    <property type="match status" value="1"/>
</dbReference>
<gene>
    <name evidence="8" type="ORF">O0I10_002717</name>
</gene>
<evidence type="ECO:0000313" key="9">
    <source>
        <dbReference type="Proteomes" id="UP001234581"/>
    </source>
</evidence>